<evidence type="ECO:0000313" key="2">
    <source>
        <dbReference type="Proteomes" id="UP001189429"/>
    </source>
</evidence>
<dbReference type="Proteomes" id="UP001189429">
    <property type="component" value="Unassembled WGS sequence"/>
</dbReference>
<accession>A0ABN9XXL0</accession>
<proteinExistence type="predicted"/>
<sequence>MFAIIPGHQMRIAMVQMSLYSLVTGHPVVQTRSSCRTSVVGEDCYKKVVWAMQTGVAKHPEYFSPLTNHGRRKASRVFFSIDQYIQLRGFPAAPAQKGRVL</sequence>
<dbReference type="EMBL" id="CAUYUJ010021371">
    <property type="protein sequence ID" value="CAK0904209.1"/>
    <property type="molecule type" value="Genomic_DNA"/>
</dbReference>
<keyword evidence="2" id="KW-1185">Reference proteome</keyword>
<gene>
    <name evidence="1" type="ORF">PCOR1329_LOCUS80314</name>
</gene>
<evidence type="ECO:0000313" key="1">
    <source>
        <dbReference type="EMBL" id="CAK0904209.1"/>
    </source>
</evidence>
<reference evidence="1" key="1">
    <citation type="submission" date="2023-10" db="EMBL/GenBank/DDBJ databases">
        <authorList>
            <person name="Chen Y."/>
            <person name="Shah S."/>
            <person name="Dougan E. K."/>
            <person name="Thang M."/>
            <person name="Chan C."/>
        </authorList>
    </citation>
    <scope>NUCLEOTIDE SEQUENCE [LARGE SCALE GENOMIC DNA]</scope>
</reference>
<protein>
    <submittedName>
        <fullName evidence="1">Uncharacterized protein</fullName>
    </submittedName>
</protein>
<organism evidence="1 2">
    <name type="scientific">Prorocentrum cordatum</name>
    <dbReference type="NCBI Taxonomy" id="2364126"/>
    <lineage>
        <taxon>Eukaryota</taxon>
        <taxon>Sar</taxon>
        <taxon>Alveolata</taxon>
        <taxon>Dinophyceae</taxon>
        <taxon>Prorocentrales</taxon>
        <taxon>Prorocentraceae</taxon>
        <taxon>Prorocentrum</taxon>
    </lineage>
</organism>
<comment type="caution">
    <text evidence="1">The sequence shown here is derived from an EMBL/GenBank/DDBJ whole genome shotgun (WGS) entry which is preliminary data.</text>
</comment>
<name>A0ABN9XXL0_9DINO</name>